<dbReference type="AlphaFoldDB" id="Q1N6D9"/>
<comment type="caution">
    <text evidence="1">The sequence shown here is derived from an EMBL/GenBank/DDBJ whole genome shotgun (WGS) entry which is preliminary data.</text>
</comment>
<organism evidence="1 2">
    <name type="scientific">Bermanella marisrubri</name>
    <dbReference type="NCBI Taxonomy" id="207949"/>
    <lineage>
        <taxon>Bacteria</taxon>
        <taxon>Pseudomonadati</taxon>
        <taxon>Pseudomonadota</taxon>
        <taxon>Gammaproteobacteria</taxon>
        <taxon>Oceanospirillales</taxon>
        <taxon>Oceanospirillaceae</taxon>
        <taxon>Bermanella</taxon>
    </lineage>
</organism>
<sequence length="224" mass="25639">MAKKAKIIDFRHHQQLAQPTIVRLLPELDGIEMLYTNEASEDIYSLKVLCWALWSDGHVDGMVPWLNRIVACRSLDDPLHGHWEGFMDAQTGQILFSIPKFKEEYLRDSAQFYPVIEHSQPEIIQEIPDTIGSHAIFSSDGFASFSMEEIHSWRLYSDGTLLAMAVEESNPHYTPVLPGDDCLYSVYHRKDFQYYFQHAIANKLKSNDPDALAAMASLSHHKQT</sequence>
<dbReference type="OrthoDB" id="6380783at2"/>
<gene>
    <name evidence="1" type="ORF">RED65_09684</name>
</gene>
<dbReference type="HOGENOM" id="CLU_1198390_0_0_6"/>
<dbReference type="STRING" id="207949.RED65_09684"/>
<reference evidence="1 2" key="1">
    <citation type="submission" date="2006-03" db="EMBL/GenBank/DDBJ databases">
        <authorList>
            <person name="Pinhassi J."/>
            <person name="Pedros-Alio C."/>
            <person name="Ferriera S."/>
            <person name="Johnson J."/>
            <person name="Kravitz S."/>
            <person name="Halpern A."/>
            <person name="Remington K."/>
            <person name="Beeson K."/>
            <person name="Tran B."/>
            <person name="Rogers Y.-H."/>
            <person name="Friedman R."/>
            <person name="Venter J.C."/>
        </authorList>
    </citation>
    <scope>NUCLEOTIDE SEQUENCE [LARGE SCALE GENOMIC DNA]</scope>
    <source>
        <strain evidence="1 2">RED65</strain>
    </source>
</reference>
<accession>Q1N6D9</accession>
<proteinExistence type="predicted"/>
<evidence type="ECO:0000313" key="1">
    <source>
        <dbReference type="EMBL" id="EAT13653.1"/>
    </source>
</evidence>
<name>Q1N6D9_9GAMM</name>
<dbReference type="Proteomes" id="UP000004263">
    <property type="component" value="Unassembled WGS sequence"/>
</dbReference>
<protein>
    <submittedName>
        <fullName evidence="1">Uncharacterized protein</fullName>
    </submittedName>
</protein>
<keyword evidence="2" id="KW-1185">Reference proteome</keyword>
<dbReference type="RefSeq" id="WP_007017074.1">
    <property type="nucleotide sequence ID" value="NZ_CH724113.1"/>
</dbReference>
<dbReference type="EMBL" id="AAQH01000001">
    <property type="protein sequence ID" value="EAT13653.1"/>
    <property type="molecule type" value="Genomic_DNA"/>
</dbReference>
<evidence type="ECO:0000313" key="2">
    <source>
        <dbReference type="Proteomes" id="UP000004263"/>
    </source>
</evidence>